<protein>
    <submittedName>
        <fullName evidence="1">Uncharacterized protein</fullName>
    </submittedName>
</protein>
<reference evidence="1" key="1">
    <citation type="submission" date="2022-04" db="EMBL/GenBank/DDBJ databases">
        <title>Genome of the entomopathogenic fungus Entomophthora muscae.</title>
        <authorList>
            <person name="Elya C."/>
            <person name="Lovett B.R."/>
            <person name="Lee E."/>
            <person name="Macias A.M."/>
            <person name="Hajek A.E."/>
            <person name="De Bivort B.L."/>
            <person name="Kasson M.T."/>
            <person name="De Fine Licht H.H."/>
            <person name="Stajich J.E."/>
        </authorList>
    </citation>
    <scope>NUCLEOTIDE SEQUENCE</scope>
    <source>
        <strain evidence="1">Berkeley</strain>
    </source>
</reference>
<name>A0ACC2S3I2_9FUNG</name>
<comment type="caution">
    <text evidence="1">The sequence shown here is derived from an EMBL/GenBank/DDBJ whole genome shotgun (WGS) entry which is preliminary data.</text>
</comment>
<accession>A0ACC2S3I2</accession>
<proteinExistence type="predicted"/>
<sequence length="162" mass="17765">MRQILIEASFTSLTLFAILFILTLDAAKTMHAGDMAWGEWLGLNGIKINLGMASLVTGLVYSETSFVSKVVGEESVVGRILQDDLIRRYWCLLLGQLWFFISLEAWFTNAYQFISNSHLSSSLLAASSSCTALCLIAAFTPSQSVICSDNAPDFYGSPFSLL</sequence>
<evidence type="ECO:0000313" key="2">
    <source>
        <dbReference type="Proteomes" id="UP001165960"/>
    </source>
</evidence>
<dbReference type="Proteomes" id="UP001165960">
    <property type="component" value="Unassembled WGS sequence"/>
</dbReference>
<evidence type="ECO:0000313" key="1">
    <source>
        <dbReference type="EMBL" id="KAJ9056947.1"/>
    </source>
</evidence>
<gene>
    <name evidence="1" type="ORF">DSO57_1027233</name>
</gene>
<organism evidence="1 2">
    <name type="scientific">Entomophthora muscae</name>
    <dbReference type="NCBI Taxonomy" id="34485"/>
    <lineage>
        <taxon>Eukaryota</taxon>
        <taxon>Fungi</taxon>
        <taxon>Fungi incertae sedis</taxon>
        <taxon>Zoopagomycota</taxon>
        <taxon>Entomophthoromycotina</taxon>
        <taxon>Entomophthoromycetes</taxon>
        <taxon>Entomophthorales</taxon>
        <taxon>Entomophthoraceae</taxon>
        <taxon>Entomophthora</taxon>
    </lineage>
</organism>
<keyword evidence="2" id="KW-1185">Reference proteome</keyword>
<dbReference type="EMBL" id="QTSX02005844">
    <property type="protein sequence ID" value="KAJ9056947.1"/>
    <property type="molecule type" value="Genomic_DNA"/>
</dbReference>